<accession>A0A6G8AM25</accession>
<dbReference type="Proteomes" id="UP000500890">
    <property type="component" value="Chromosome"/>
</dbReference>
<dbReference type="AlphaFoldDB" id="A0A6G8AM25"/>
<dbReference type="KEGG" id="vah:G7081_03135"/>
<keyword evidence="2" id="KW-1185">Reference proteome</keyword>
<sequence length="133" mass="15118">MVKENPVNGLKQLAKKLTASSQNLLAAFLDDDFKAKQKHQEILKQIELAYQQQSFVVLQLTNGIEPNPTFETTYGYIKPHPNNPDLIILNEEQDGGIRMIQTKSIVKISFLNKKKSNLSEDQVVEEPAIRKIK</sequence>
<protein>
    <submittedName>
        <fullName evidence="1">Uncharacterized protein</fullName>
    </submittedName>
</protein>
<proteinExistence type="predicted"/>
<evidence type="ECO:0000313" key="2">
    <source>
        <dbReference type="Proteomes" id="UP000500890"/>
    </source>
</evidence>
<reference evidence="1 2" key="1">
    <citation type="submission" date="2020-03" db="EMBL/GenBank/DDBJ databases">
        <title>Vagococcus sp. nov., isolated from beetles.</title>
        <authorList>
            <person name="Hyun D.-W."/>
            <person name="Bae J.-W."/>
        </authorList>
    </citation>
    <scope>NUCLEOTIDE SEQUENCE [LARGE SCALE GENOMIC DNA]</scope>
    <source>
        <strain evidence="1 2">HDW17A</strain>
    </source>
</reference>
<evidence type="ECO:0000313" key="1">
    <source>
        <dbReference type="EMBL" id="QIL46134.1"/>
    </source>
</evidence>
<gene>
    <name evidence="1" type="ORF">G7081_03135</name>
</gene>
<dbReference type="EMBL" id="CP049886">
    <property type="protein sequence ID" value="QIL46134.1"/>
    <property type="molecule type" value="Genomic_DNA"/>
</dbReference>
<name>A0A6G8AM25_9ENTE</name>
<organism evidence="1 2">
    <name type="scientific">Vagococcus coleopterorum</name>
    <dbReference type="NCBI Taxonomy" id="2714946"/>
    <lineage>
        <taxon>Bacteria</taxon>
        <taxon>Bacillati</taxon>
        <taxon>Bacillota</taxon>
        <taxon>Bacilli</taxon>
        <taxon>Lactobacillales</taxon>
        <taxon>Enterococcaceae</taxon>
        <taxon>Vagococcus</taxon>
    </lineage>
</organism>